<evidence type="ECO:0000313" key="7">
    <source>
        <dbReference type="Proteomes" id="UP000694549"/>
    </source>
</evidence>
<sequence length="355" mass="38342">MNAAQGTVGSDPVILATAGYDHTVRFWQAHSGICTRTVQHQDSQVNALEITPDRSMIAAAGYQHIRMYDLNSNNPNPVINYDGVSKNITSVGFHEDGRWMYTGGEDCMARIWDLRWAGAAALPPVWGQVGAPGSSGTSTLFPCRSRNLQCQRIFQVNAPINCVCLHPNQVSVIPAASQLLLPALPLGKPGGCGVLCWQLQHGVFSGGTHARHWLRGSGRWEQALSKVMQGWSLAHSHTWMGSEPYSSVSPSPSPPLCLEEAVGTPMLGPWGCWWHCGTSSDSFVPQKLGSVQGQPRGAGRACPCRCLAQGSKHPPRGAGGERTSRARTLFVWHLLQAEWCVGASAELCANCWLVP</sequence>
<dbReference type="Gene3D" id="2.130.10.10">
    <property type="entry name" value="YVTN repeat-like/Quinoprotein amine dehydrogenase"/>
    <property type="match status" value="1"/>
</dbReference>
<accession>A0A8B9UFS6</accession>
<dbReference type="PROSITE" id="PS50082">
    <property type="entry name" value="WD_REPEATS_2"/>
    <property type="match status" value="1"/>
</dbReference>
<dbReference type="InterPro" id="IPR001680">
    <property type="entry name" value="WD40_rpt"/>
</dbReference>
<dbReference type="InterPro" id="IPR019775">
    <property type="entry name" value="WD40_repeat_CS"/>
</dbReference>
<evidence type="ECO:0000256" key="3">
    <source>
        <dbReference type="ARBA" id="ARBA00022737"/>
    </source>
</evidence>
<comment type="subunit">
    <text evidence="5">Part of TORC1 complex. Part of the TORC2 complex.</text>
</comment>
<keyword evidence="2 4" id="KW-0853">WD repeat</keyword>
<name>A0A8B9UFS6_9AVES</name>
<protein>
    <recommendedName>
        <fullName evidence="5">Target of rapamycin complex subunit lst8</fullName>
        <shortName evidence="5">TORC subunit lst8</shortName>
    </recommendedName>
</protein>
<dbReference type="Proteomes" id="UP000694549">
    <property type="component" value="Unplaced"/>
</dbReference>
<dbReference type="InterPro" id="IPR037588">
    <property type="entry name" value="MLST8"/>
</dbReference>
<dbReference type="InterPro" id="IPR015943">
    <property type="entry name" value="WD40/YVTN_repeat-like_dom_sf"/>
</dbReference>
<dbReference type="GO" id="GO:0031932">
    <property type="term" value="C:TORC2 complex"/>
    <property type="evidence" value="ECO:0007669"/>
    <property type="project" value="UniProtKB-UniRule"/>
</dbReference>
<dbReference type="Ensembl" id="ENSAZOT00000009520.1">
    <property type="protein sequence ID" value="ENSAZOP00000008927.1"/>
    <property type="gene ID" value="ENSAZOG00000005642.1"/>
</dbReference>
<dbReference type="PROSITE" id="PS50294">
    <property type="entry name" value="WD_REPEATS_REGION"/>
    <property type="match status" value="1"/>
</dbReference>
<evidence type="ECO:0000256" key="5">
    <source>
        <dbReference type="RuleBase" id="RU369068"/>
    </source>
</evidence>
<keyword evidence="7" id="KW-1185">Reference proteome</keyword>
<reference evidence="6" key="1">
    <citation type="submission" date="2025-05" db="UniProtKB">
        <authorList>
            <consortium name="Ensembl"/>
        </authorList>
    </citation>
    <scope>IDENTIFICATION</scope>
</reference>
<dbReference type="PANTHER" id="PTHR19842">
    <property type="entry name" value="G BETA-LIKE PROTEIN GBL"/>
    <property type="match status" value="1"/>
</dbReference>
<proteinExistence type="inferred from homology"/>
<comment type="similarity">
    <text evidence="1 5">Belongs to the WD repeat LST8 family.</text>
</comment>
<evidence type="ECO:0000256" key="4">
    <source>
        <dbReference type="PROSITE-ProRule" id="PRU00221"/>
    </source>
</evidence>
<dbReference type="SUPFAM" id="SSF50978">
    <property type="entry name" value="WD40 repeat-like"/>
    <property type="match status" value="1"/>
</dbReference>
<dbReference type="GO" id="GO:0005737">
    <property type="term" value="C:cytoplasm"/>
    <property type="evidence" value="ECO:0007669"/>
    <property type="project" value="UniProtKB-SubCell"/>
</dbReference>
<organism evidence="6 7">
    <name type="scientific">Anas zonorhyncha</name>
    <name type="common">Eastern spot-billed duck</name>
    <dbReference type="NCBI Taxonomy" id="75864"/>
    <lineage>
        <taxon>Eukaryota</taxon>
        <taxon>Metazoa</taxon>
        <taxon>Chordata</taxon>
        <taxon>Craniata</taxon>
        <taxon>Vertebrata</taxon>
        <taxon>Euteleostomi</taxon>
        <taxon>Archelosauria</taxon>
        <taxon>Archosauria</taxon>
        <taxon>Dinosauria</taxon>
        <taxon>Saurischia</taxon>
        <taxon>Theropoda</taxon>
        <taxon>Coelurosauria</taxon>
        <taxon>Aves</taxon>
        <taxon>Neognathae</taxon>
        <taxon>Galloanserae</taxon>
        <taxon>Anseriformes</taxon>
        <taxon>Anatidae</taxon>
        <taxon>Anatinae</taxon>
        <taxon>Anas</taxon>
    </lineage>
</organism>
<dbReference type="Pfam" id="PF00400">
    <property type="entry name" value="WD40"/>
    <property type="match status" value="2"/>
</dbReference>
<comment type="function">
    <text evidence="5">Subunit of TORC1 and TORC2, which regulate cell growth and survival in response to nutrient and hormonal signals.</text>
</comment>
<dbReference type="GO" id="GO:0031931">
    <property type="term" value="C:TORC1 complex"/>
    <property type="evidence" value="ECO:0007669"/>
    <property type="project" value="UniProtKB-UniRule"/>
</dbReference>
<evidence type="ECO:0000256" key="1">
    <source>
        <dbReference type="ARBA" id="ARBA00009890"/>
    </source>
</evidence>
<dbReference type="Ensembl" id="ENSAZOT00000009511.1">
    <property type="protein sequence ID" value="ENSAZOP00000008919.1"/>
    <property type="gene ID" value="ENSAZOG00000005642.1"/>
</dbReference>
<dbReference type="AlphaFoldDB" id="A0A8B9UFS6"/>
<feature type="repeat" description="WD" evidence="4">
    <location>
        <begin position="81"/>
        <end position="115"/>
    </location>
</feature>
<dbReference type="GO" id="GO:0032956">
    <property type="term" value="P:regulation of actin cytoskeleton organization"/>
    <property type="evidence" value="ECO:0007669"/>
    <property type="project" value="TreeGrafter"/>
</dbReference>
<dbReference type="SMART" id="SM00320">
    <property type="entry name" value="WD40"/>
    <property type="match status" value="2"/>
</dbReference>
<comment type="subcellular location">
    <subcellularLocation>
        <location evidence="5">Cytoplasm</location>
    </subcellularLocation>
</comment>
<evidence type="ECO:0000256" key="2">
    <source>
        <dbReference type="ARBA" id="ARBA00022574"/>
    </source>
</evidence>
<keyword evidence="3 5" id="KW-0677">Repeat</keyword>
<dbReference type="InterPro" id="IPR036322">
    <property type="entry name" value="WD40_repeat_dom_sf"/>
</dbReference>
<dbReference type="PANTHER" id="PTHR19842:SF0">
    <property type="entry name" value="TARGET OF RAPAMYCIN COMPLEX SUBUNIT LST8"/>
    <property type="match status" value="1"/>
</dbReference>
<evidence type="ECO:0000313" key="6">
    <source>
        <dbReference type="Ensembl" id="ENSAZOP00000008919.1"/>
    </source>
</evidence>
<keyword evidence="5" id="KW-0963">Cytoplasm</keyword>
<dbReference type="PROSITE" id="PS00678">
    <property type="entry name" value="WD_REPEATS_1"/>
    <property type="match status" value="1"/>
</dbReference>
<dbReference type="GO" id="GO:0031929">
    <property type="term" value="P:TOR signaling"/>
    <property type="evidence" value="ECO:0007669"/>
    <property type="project" value="UniProtKB-UniRule"/>
</dbReference>